<evidence type="ECO:0000313" key="2">
    <source>
        <dbReference type="Proteomes" id="UP000027064"/>
    </source>
</evidence>
<keyword evidence="2" id="KW-1185">Reference proteome</keyword>
<dbReference type="AlphaFoldDB" id="A0A066WUV8"/>
<reference evidence="1 2" key="1">
    <citation type="submission" date="2014-05" db="EMBL/GenBank/DDBJ databases">
        <title>Genome Sequence of Flavobacterium sp. EM1321.</title>
        <authorList>
            <person name="Shin S.-K."/>
            <person name="Yi H."/>
        </authorList>
    </citation>
    <scope>NUCLEOTIDE SEQUENCE [LARGE SCALE GENOMIC DNA]</scope>
    <source>
        <strain evidence="1 2">EM1321</strain>
    </source>
</reference>
<gene>
    <name evidence="1" type="ORF">FEM21_05320</name>
</gene>
<sequence length="94" mass="11357">MQENNFFFKTGIGFDEYNSQLTLEAKELANVLYEKKIKPNYFHLIVIPFGNFIKNYFLKLQILKGKKGFILSYIHAFATFKKYLFLWLKYRKLE</sequence>
<evidence type="ECO:0008006" key="3">
    <source>
        <dbReference type="Google" id="ProtNLM"/>
    </source>
</evidence>
<dbReference type="Proteomes" id="UP000027064">
    <property type="component" value="Unassembled WGS sequence"/>
</dbReference>
<organism evidence="1 2">
    <name type="scientific">Flavobacterium seoulense</name>
    <dbReference type="NCBI Taxonomy" id="1492738"/>
    <lineage>
        <taxon>Bacteria</taxon>
        <taxon>Pseudomonadati</taxon>
        <taxon>Bacteroidota</taxon>
        <taxon>Flavobacteriia</taxon>
        <taxon>Flavobacteriales</taxon>
        <taxon>Flavobacteriaceae</taxon>
        <taxon>Flavobacterium</taxon>
    </lineage>
</organism>
<dbReference type="EMBL" id="JNCA01000004">
    <property type="protein sequence ID" value="KDN56333.1"/>
    <property type="molecule type" value="Genomic_DNA"/>
</dbReference>
<dbReference type="RefSeq" id="WP_051627459.1">
    <property type="nucleotide sequence ID" value="NZ_JNCA01000004.1"/>
</dbReference>
<dbReference type="OrthoDB" id="9815923at2"/>
<evidence type="ECO:0000313" key="1">
    <source>
        <dbReference type="EMBL" id="KDN56333.1"/>
    </source>
</evidence>
<comment type="caution">
    <text evidence="1">The sequence shown here is derived from an EMBL/GenBank/DDBJ whole genome shotgun (WGS) entry which is preliminary data.</text>
</comment>
<dbReference type="eggNOG" id="COG0463">
    <property type="taxonomic scope" value="Bacteria"/>
</dbReference>
<proteinExistence type="predicted"/>
<protein>
    <recommendedName>
        <fullName evidence="3">Glycosyl transferase family 2</fullName>
    </recommendedName>
</protein>
<name>A0A066WUV8_9FLAO</name>
<accession>A0A066WUV8</accession>
<dbReference type="PATRIC" id="fig|1492738.3.peg.527"/>